<evidence type="ECO:0008006" key="3">
    <source>
        <dbReference type="Google" id="ProtNLM"/>
    </source>
</evidence>
<gene>
    <name evidence="1" type="ORF">KALB_5042</name>
</gene>
<accession>W5WJR0</accession>
<evidence type="ECO:0000313" key="1">
    <source>
        <dbReference type="EMBL" id="AHH98404.1"/>
    </source>
</evidence>
<dbReference type="EMBL" id="CP007155">
    <property type="protein sequence ID" value="AHH98404.1"/>
    <property type="molecule type" value="Genomic_DNA"/>
</dbReference>
<dbReference type="eggNOG" id="COG0281">
    <property type="taxonomic scope" value="Bacteria"/>
</dbReference>
<dbReference type="HOGENOM" id="CLU_1056973_0_0_11"/>
<dbReference type="RefSeq" id="WP_025358415.1">
    <property type="nucleotide sequence ID" value="NZ_CP007155.1"/>
</dbReference>
<organism evidence="1 2">
    <name type="scientific">Kutzneria albida DSM 43870</name>
    <dbReference type="NCBI Taxonomy" id="1449976"/>
    <lineage>
        <taxon>Bacteria</taxon>
        <taxon>Bacillati</taxon>
        <taxon>Actinomycetota</taxon>
        <taxon>Actinomycetes</taxon>
        <taxon>Pseudonocardiales</taxon>
        <taxon>Pseudonocardiaceae</taxon>
        <taxon>Kutzneria</taxon>
    </lineage>
</organism>
<dbReference type="KEGG" id="kal:KALB_5042"/>
<reference evidence="1 2" key="1">
    <citation type="journal article" date="2014" name="BMC Genomics">
        <title>Complete genome sequence of producer of the glycopeptide antibiotic Aculeximycin Kutzneria albida DSM 43870T, a representative of minor genus of Pseudonocardiaceae.</title>
        <authorList>
            <person name="Rebets Y."/>
            <person name="Tokovenko B."/>
            <person name="Lushchyk I."/>
            <person name="Ruckert C."/>
            <person name="Zaburannyi N."/>
            <person name="Bechthold A."/>
            <person name="Kalinowski J."/>
            <person name="Luzhetskyy A."/>
        </authorList>
    </citation>
    <scope>NUCLEOTIDE SEQUENCE [LARGE SCALE GENOMIC DNA]</scope>
    <source>
        <strain evidence="1">DSM 43870</strain>
    </source>
</reference>
<dbReference type="AlphaFoldDB" id="W5WJR0"/>
<keyword evidence="2" id="KW-1185">Reference proteome</keyword>
<dbReference type="Proteomes" id="UP000019225">
    <property type="component" value="Chromosome"/>
</dbReference>
<dbReference type="STRING" id="1449976.KALB_5042"/>
<dbReference type="OrthoDB" id="3624413at2"/>
<protein>
    <recommendedName>
        <fullName evidence="3">Malic enzyme NAD-binding domain-containing protein</fullName>
    </recommendedName>
</protein>
<proteinExistence type="predicted"/>
<name>W5WJR0_9PSEU</name>
<evidence type="ECO:0000313" key="2">
    <source>
        <dbReference type="Proteomes" id="UP000019225"/>
    </source>
</evidence>
<sequence length="267" mass="28004">MTAEVAVVSDGSAIPGASPPATLPLLQDYAELVREHAGLSAVPLAVDSARLAAELCALPKRFRAVFLTHTDPERAFQVQRAVAKAGGPLVITDQDTTAISLTASTLTTLARRGRSPSDSRVVIAGARQLPRLCVLLLAAGVGDIVSWNECDAPVFPLHRVSWDADALICLLDTTTGAATAIEPPRHVLVTTADPACHLLALPGLVQAVLRSPVTSLEVEVLRACAMALAAATPPGRRLPELTEPAVTRAVAYAATYAIHAQHHPRRS</sequence>